<organism evidence="1 2">
    <name type="scientific">Erwinia tracheiphila</name>
    <dbReference type="NCBI Taxonomy" id="65700"/>
    <lineage>
        <taxon>Bacteria</taxon>
        <taxon>Pseudomonadati</taxon>
        <taxon>Pseudomonadota</taxon>
        <taxon>Gammaproteobacteria</taxon>
        <taxon>Enterobacterales</taxon>
        <taxon>Erwiniaceae</taxon>
        <taxon>Erwinia</taxon>
    </lineage>
</organism>
<evidence type="ECO:0008006" key="3">
    <source>
        <dbReference type="Google" id="ProtNLM"/>
    </source>
</evidence>
<dbReference type="AlphaFoldDB" id="A0A345CZD2"/>
<evidence type="ECO:0000313" key="1">
    <source>
        <dbReference type="EMBL" id="AXF78799.1"/>
    </source>
</evidence>
<dbReference type="EMBL" id="CP013970">
    <property type="protein sequence ID" value="AXF78799.1"/>
    <property type="molecule type" value="Genomic_DNA"/>
</dbReference>
<gene>
    <name evidence="1" type="ORF">AV903_12360</name>
</gene>
<dbReference type="RefSeq" id="WP_233480240.1">
    <property type="nucleotide sequence ID" value="NZ_CP013970.1"/>
</dbReference>
<evidence type="ECO:0000313" key="2">
    <source>
        <dbReference type="Proteomes" id="UP000264980"/>
    </source>
</evidence>
<name>A0A345CZD2_9GAMM</name>
<reference evidence="1 2" key="1">
    <citation type="submission" date="2016-01" db="EMBL/GenBank/DDBJ databases">
        <authorList>
            <person name="Oliw E.H."/>
        </authorList>
    </citation>
    <scope>NUCLEOTIDE SEQUENCE [LARGE SCALE GENOMIC DNA]</scope>
    <source>
        <strain evidence="1 2">MDcuke</strain>
    </source>
</reference>
<accession>A0A345CZD2</accession>
<protein>
    <recommendedName>
        <fullName evidence="3">DUF2116 family Zn-ribbon domain-containing protein</fullName>
    </recommendedName>
</protein>
<dbReference type="Proteomes" id="UP000264980">
    <property type="component" value="Chromosome"/>
</dbReference>
<sequence>MYADQIDEAAARQQQMIDNALANRPVPQMTFTGECHWCEESINSGHFCDAECRDDHAKMIWAESQRRAG</sequence>
<proteinExistence type="predicted"/>